<organism evidence="1 2">
    <name type="scientific">Riccia fluitans</name>
    <dbReference type="NCBI Taxonomy" id="41844"/>
    <lineage>
        <taxon>Eukaryota</taxon>
        <taxon>Viridiplantae</taxon>
        <taxon>Streptophyta</taxon>
        <taxon>Embryophyta</taxon>
        <taxon>Marchantiophyta</taxon>
        <taxon>Marchantiopsida</taxon>
        <taxon>Marchantiidae</taxon>
        <taxon>Marchantiales</taxon>
        <taxon>Ricciaceae</taxon>
        <taxon>Riccia</taxon>
    </lineage>
</organism>
<dbReference type="AlphaFoldDB" id="A0ABD1XTS8"/>
<gene>
    <name evidence="1" type="ORF">R1flu_024060</name>
</gene>
<evidence type="ECO:0000313" key="2">
    <source>
        <dbReference type="Proteomes" id="UP001605036"/>
    </source>
</evidence>
<dbReference type="Proteomes" id="UP001605036">
    <property type="component" value="Unassembled WGS sequence"/>
</dbReference>
<protein>
    <submittedName>
        <fullName evidence="1">Uncharacterized protein</fullName>
    </submittedName>
</protein>
<comment type="caution">
    <text evidence="1">The sequence shown here is derived from an EMBL/GenBank/DDBJ whole genome shotgun (WGS) entry which is preliminary data.</text>
</comment>
<accession>A0ABD1XTS8</accession>
<name>A0ABD1XTS8_9MARC</name>
<reference evidence="1 2" key="1">
    <citation type="submission" date="2024-09" db="EMBL/GenBank/DDBJ databases">
        <title>Chromosome-scale assembly of Riccia fluitans.</title>
        <authorList>
            <person name="Paukszto L."/>
            <person name="Sawicki J."/>
            <person name="Karawczyk K."/>
            <person name="Piernik-Szablinska J."/>
            <person name="Szczecinska M."/>
            <person name="Mazdziarz M."/>
        </authorList>
    </citation>
    <scope>NUCLEOTIDE SEQUENCE [LARGE SCALE GENOMIC DNA]</scope>
    <source>
        <strain evidence="1">Rf_01</strain>
        <tissue evidence="1">Aerial parts of the thallus</tissue>
    </source>
</reference>
<keyword evidence="2" id="KW-1185">Reference proteome</keyword>
<proteinExistence type="predicted"/>
<evidence type="ECO:0000313" key="1">
    <source>
        <dbReference type="EMBL" id="KAL2612368.1"/>
    </source>
</evidence>
<sequence>MEQTILHVAVDSQRQWVWLQHSCEKQCQSNLRSGIGPHHPQGQDEGDENPNCLVTVRELGAGGDSARGVWFLGGRG</sequence>
<dbReference type="EMBL" id="JBHFFA010000007">
    <property type="protein sequence ID" value="KAL2612368.1"/>
    <property type="molecule type" value="Genomic_DNA"/>
</dbReference>